<evidence type="ECO:0000256" key="1">
    <source>
        <dbReference type="SAM" id="Coils"/>
    </source>
</evidence>
<protein>
    <recommendedName>
        <fullName evidence="5">PTHB1 N-terminal domain-containing protein</fullName>
    </recommendedName>
</protein>
<dbReference type="PANTHER" id="PTHR20991">
    <property type="entry name" value="PARATHYROID HORMONE-RESPONSIVE B1 GENE"/>
    <property type="match status" value="1"/>
</dbReference>
<proteinExistence type="predicted"/>
<dbReference type="GO" id="GO:0016020">
    <property type="term" value="C:membrane"/>
    <property type="evidence" value="ECO:0007669"/>
    <property type="project" value="TreeGrafter"/>
</dbReference>
<feature type="coiled-coil region" evidence="1">
    <location>
        <begin position="618"/>
        <end position="645"/>
    </location>
</feature>
<dbReference type="AlphaFoldDB" id="A0A7S3NGD3"/>
<evidence type="ECO:0000313" key="4">
    <source>
        <dbReference type="EMBL" id="CAE0359337.1"/>
    </source>
</evidence>
<dbReference type="GO" id="GO:0060271">
    <property type="term" value="P:cilium assembly"/>
    <property type="evidence" value="ECO:0007669"/>
    <property type="project" value="TreeGrafter"/>
</dbReference>
<sequence length="794" mass="89829">MKKFQMSSLFKLKALWKVKLHHDLSDVVVGNIDNSEEKVSKIITASTNGQIYMYSSEKEEKCLLDQKLDAPILQLQIDKFLPQDEGASKLGLAVLHPKKISVYAIKHNIAYHEMIPLYVHALRDIDDVFYSMLSGPFGNAGASDLILVQTIQCSLLVYEQAALIHTLQLGFTLPGFIFYVPSHDFLLAQNLLCLHCFRYDTFITQNQSKQSSNWSINLGESCHQALLGQFIADSGHKSLLIVGESTLFVLALHDGSILAQTLLDCQPVSACILSSTSAKSPFLIGATDGSVRIMASPYHMKWRASPDVRSDPPLSFVVDPATGYIVQIDRYGTLSLCYLGTQYLNYTKPIDINQASIHALEILNAELEMKIKKSTKKHNVSKEAIRAELNVKKWISDKITLECCIFGQCSEPLRLTFMLPNWCQAELNQSVYIPYLQEKTTIQFTISIKKNVVPATNLVRFVLTYKQFSAPKIFTGHLHLPAQFAYRAVTLCPQPLKSGVSLSLYSEISIISPHNFIVSEHTTPDEKSAASMLVGFELWNDDQRRIATISCSKTSYRIQATDTSALCLPVYELLERIKLRNYDATHCTHQQLLQFKTELPLADLFFAIENHVALRTEQETLQTKFKRAAKQLESIQKQIEFYLKNSAPAQLQHLECIAKRAHTALLQHTQCLRQISQRKQELAHEICATLGLILFLARAKYHQDITEDFDHYFNMYACENDYGFVAENSVLDWLEHTDASLAFLFDTFLRRNHDTNNAAVTNAATKEKELAIATTASFSIKRHIALVFDYFDRK</sequence>
<gene>
    <name evidence="4" type="ORF">ALAG00032_LOCUS65</name>
</gene>
<name>A0A7S3NGD3_9STRA</name>
<reference evidence="4" key="1">
    <citation type="submission" date="2021-01" db="EMBL/GenBank/DDBJ databases">
        <authorList>
            <person name="Corre E."/>
            <person name="Pelletier E."/>
            <person name="Niang G."/>
            <person name="Scheremetjew M."/>
            <person name="Finn R."/>
            <person name="Kale V."/>
            <person name="Holt S."/>
            <person name="Cochrane G."/>
            <person name="Meng A."/>
            <person name="Brown T."/>
            <person name="Cohen L."/>
        </authorList>
    </citation>
    <scope>NUCLEOTIDE SEQUENCE</scope>
    <source>
        <strain evidence="4">CCMP1510</strain>
    </source>
</reference>
<dbReference type="InterPro" id="IPR028073">
    <property type="entry name" value="PHTB1_N_dom"/>
</dbReference>
<feature type="domain" description="PTHB1 N-terminal" evidence="2">
    <location>
        <begin position="8"/>
        <end position="342"/>
    </location>
</feature>
<feature type="domain" description="PTHB1 hairpin" evidence="3">
    <location>
        <begin position="599"/>
        <end position="698"/>
    </location>
</feature>
<dbReference type="Pfam" id="PF14727">
    <property type="entry name" value="PHTB1_N"/>
    <property type="match status" value="1"/>
</dbReference>
<organism evidence="4">
    <name type="scientific">Aureoumbra lagunensis</name>
    <dbReference type="NCBI Taxonomy" id="44058"/>
    <lineage>
        <taxon>Eukaryota</taxon>
        <taxon>Sar</taxon>
        <taxon>Stramenopiles</taxon>
        <taxon>Ochrophyta</taxon>
        <taxon>Pelagophyceae</taxon>
        <taxon>Pelagomonadales</taxon>
        <taxon>Aureoumbra</taxon>
    </lineage>
</organism>
<evidence type="ECO:0008006" key="5">
    <source>
        <dbReference type="Google" id="ProtNLM"/>
    </source>
</evidence>
<dbReference type="PANTHER" id="PTHR20991:SF0">
    <property type="entry name" value="PROTEIN PTHB1"/>
    <property type="match status" value="1"/>
</dbReference>
<dbReference type="EMBL" id="HBIJ01000087">
    <property type="protein sequence ID" value="CAE0359337.1"/>
    <property type="molecule type" value="Transcribed_RNA"/>
</dbReference>
<dbReference type="GO" id="GO:0034464">
    <property type="term" value="C:BBSome"/>
    <property type="evidence" value="ECO:0007669"/>
    <property type="project" value="InterPro"/>
</dbReference>
<dbReference type="InterPro" id="IPR055363">
    <property type="entry name" value="PTHB1_hp_dom"/>
</dbReference>
<accession>A0A7S3NGD3</accession>
<evidence type="ECO:0000259" key="3">
    <source>
        <dbReference type="Pfam" id="PF23338"/>
    </source>
</evidence>
<keyword evidence="1" id="KW-0175">Coiled coil</keyword>
<dbReference type="InterPro" id="IPR026511">
    <property type="entry name" value="PTHB1"/>
</dbReference>
<evidence type="ECO:0000259" key="2">
    <source>
        <dbReference type="Pfam" id="PF14727"/>
    </source>
</evidence>
<dbReference type="Pfam" id="PF23338">
    <property type="entry name" value="PTHB1_hp"/>
    <property type="match status" value="1"/>
</dbReference>